<comment type="caution">
    <text evidence="1">The sequence shown here is derived from an EMBL/GenBank/DDBJ whole genome shotgun (WGS) entry which is preliminary data.</text>
</comment>
<evidence type="ECO:0000313" key="1">
    <source>
        <dbReference type="EMBL" id="KAJ1936368.1"/>
    </source>
</evidence>
<dbReference type="Proteomes" id="UP001150603">
    <property type="component" value="Unassembled WGS sequence"/>
</dbReference>
<sequence>MLPPLSLLIAALGDIRSIKSDTLRANGMHGGSGSSYISRLFLRQRRPSIRSTPFLMLRRTTGLSKNTTRSTIPVTTRKYTAYLTIVSLSIMTGNVKSRADDMYRFSTMNSPG</sequence>
<name>A0ACC1J3U5_9FUNG</name>
<gene>
    <name evidence="1" type="ORF">FBU59_005074</name>
</gene>
<accession>A0ACC1J3U5</accession>
<reference evidence="1" key="1">
    <citation type="submission" date="2022-07" db="EMBL/GenBank/DDBJ databases">
        <title>Phylogenomic reconstructions and comparative analyses of Kickxellomycotina fungi.</title>
        <authorList>
            <person name="Reynolds N.K."/>
            <person name="Stajich J.E."/>
            <person name="Barry K."/>
            <person name="Grigoriev I.V."/>
            <person name="Crous P."/>
            <person name="Smith M.E."/>
        </authorList>
    </citation>
    <scope>NUCLEOTIDE SEQUENCE</scope>
    <source>
        <strain evidence="1">NRRL 5244</strain>
    </source>
</reference>
<proteinExistence type="predicted"/>
<keyword evidence="2" id="KW-1185">Reference proteome</keyword>
<organism evidence="1 2">
    <name type="scientific">Linderina macrospora</name>
    <dbReference type="NCBI Taxonomy" id="4868"/>
    <lineage>
        <taxon>Eukaryota</taxon>
        <taxon>Fungi</taxon>
        <taxon>Fungi incertae sedis</taxon>
        <taxon>Zoopagomycota</taxon>
        <taxon>Kickxellomycotina</taxon>
        <taxon>Kickxellomycetes</taxon>
        <taxon>Kickxellales</taxon>
        <taxon>Kickxellaceae</taxon>
        <taxon>Linderina</taxon>
    </lineage>
</organism>
<dbReference type="EMBL" id="JANBPW010003907">
    <property type="protein sequence ID" value="KAJ1936368.1"/>
    <property type="molecule type" value="Genomic_DNA"/>
</dbReference>
<evidence type="ECO:0000313" key="2">
    <source>
        <dbReference type="Proteomes" id="UP001150603"/>
    </source>
</evidence>
<protein>
    <submittedName>
        <fullName evidence="1">Uncharacterized protein</fullName>
    </submittedName>
</protein>